<evidence type="ECO:0000313" key="7">
    <source>
        <dbReference type="EMBL" id="EER47470.1"/>
    </source>
</evidence>
<dbReference type="PROSITE" id="PS00455">
    <property type="entry name" value="AMP_BINDING"/>
    <property type="match status" value="1"/>
</dbReference>
<dbReference type="PANTHER" id="PTHR43201:SF5">
    <property type="entry name" value="MEDIUM-CHAIN ACYL-COA LIGASE ACSF2, MITOCHONDRIAL"/>
    <property type="match status" value="1"/>
</dbReference>
<dbReference type="Proteomes" id="UP000005532">
    <property type="component" value="Unassembled WGS sequence"/>
</dbReference>
<evidence type="ECO:0000256" key="5">
    <source>
        <dbReference type="ARBA" id="ARBA00022840"/>
    </source>
</evidence>
<dbReference type="Gene3D" id="3.30.300.30">
    <property type="match status" value="1"/>
</dbReference>
<dbReference type="AlphaFoldDB" id="C5S0N7"/>
<accession>C5S0N7</accession>
<dbReference type="GO" id="GO:0031956">
    <property type="term" value="F:medium-chain fatty acid-CoA ligase activity"/>
    <property type="evidence" value="ECO:0007669"/>
    <property type="project" value="TreeGrafter"/>
</dbReference>
<keyword evidence="2" id="KW-0474">Menaquinone biosynthesis</keyword>
<feature type="domain" description="AMP-dependent synthetase/ligase" evidence="6">
    <location>
        <begin position="133"/>
        <end position="324"/>
    </location>
</feature>
<dbReference type="InterPro" id="IPR045851">
    <property type="entry name" value="AMP-bd_C_sf"/>
</dbReference>
<dbReference type="InterPro" id="IPR000873">
    <property type="entry name" value="AMP-dep_synth/lig_dom"/>
</dbReference>
<dbReference type="GO" id="GO:0008756">
    <property type="term" value="F:o-succinylbenzoate-CoA ligase activity"/>
    <property type="evidence" value="ECO:0007669"/>
    <property type="project" value="UniProtKB-EC"/>
</dbReference>
<dbReference type="GO" id="GO:0006631">
    <property type="term" value="P:fatty acid metabolic process"/>
    <property type="evidence" value="ECO:0007669"/>
    <property type="project" value="TreeGrafter"/>
</dbReference>
<evidence type="ECO:0000256" key="2">
    <source>
        <dbReference type="ARBA" id="ARBA00022428"/>
    </source>
</evidence>
<gene>
    <name evidence="7" type="ORF">AM305_07313</name>
</gene>
<evidence type="ECO:0000313" key="8">
    <source>
        <dbReference type="Proteomes" id="UP000005532"/>
    </source>
</evidence>
<keyword evidence="3 7" id="KW-0436">Ligase</keyword>
<keyword evidence="5" id="KW-0067">ATP-binding</keyword>
<dbReference type="Gene3D" id="3.40.50.12780">
    <property type="entry name" value="N-terminal domain of ligase-like"/>
    <property type="match status" value="1"/>
</dbReference>
<evidence type="ECO:0000256" key="3">
    <source>
        <dbReference type="ARBA" id="ARBA00022598"/>
    </source>
</evidence>
<organism evidence="7 8">
    <name type="scientific">Actinobacillus minor NM305</name>
    <dbReference type="NCBI Taxonomy" id="637911"/>
    <lineage>
        <taxon>Bacteria</taxon>
        <taxon>Pseudomonadati</taxon>
        <taxon>Pseudomonadota</taxon>
        <taxon>Gammaproteobacteria</taxon>
        <taxon>Pasteurellales</taxon>
        <taxon>Pasteurellaceae</taxon>
        <taxon>Actinobacillus</taxon>
    </lineage>
</organism>
<dbReference type="InterPro" id="IPR020845">
    <property type="entry name" value="AMP-binding_CS"/>
</dbReference>
<dbReference type="SUPFAM" id="SSF56801">
    <property type="entry name" value="Acetyl-CoA synthetase-like"/>
    <property type="match status" value="1"/>
</dbReference>
<keyword evidence="4" id="KW-0547">Nucleotide-binding</keyword>
<dbReference type="CDD" id="cd17630">
    <property type="entry name" value="OSB_MenE-like"/>
    <property type="match status" value="1"/>
</dbReference>
<dbReference type="OrthoDB" id="9803968at2"/>
<dbReference type="EMBL" id="ACQL01000069">
    <property type="protein sequence ID" value="EER47470.1"/>
    <property type="molecule type" value="Genomic_DNA"/>
</dbReference>
<dbReference type="NCBIfam" id="TIGR01923">
    <property type="entry name" value="menE"/>
    <property type="match status" value="1"/>
</dbReference>
<proteinExistence type="inferred from homology"/>
<sequence length="467" mass="52121">MGNFSSFMSECWAKTQPHHTAIVWRKGKCPYLTWLPETLSWQRFHHLIQQASAFLSSQPDFHSAQVIAYGGSCKLIGVLCYCATIAQGKKILMLNPALTSSQQQNILEDNGVDILITDQHFAEFSENQTACTLLPCDWSQPSTLTLTSGSSGSPKAIVHSVENHLANAEGVCELMQFESAHAWLLSLPLFHVSGQGIVWRWLFKGASLFIHEDKSDFFEMLSLVTHASLVPTQLQRYLTQTSALIGQNQKCLLGGSAIPPELVEQAQQRGICCFSGYGMTEMASTICAVENALDNVGLPLKGRAVKIVENEIWVKGAMLGLGYWQKNGQIRPLVNEDGWLQTKDRGAWNSQGQLVVKGRLDNMFISGGENIQPEEVEKVLFQSGMVKQVFVVPMEDKEFGERPVAFVDFIEPFNMQAVEKLQNFARLHLEKFKQPVCYFALKTEYAQQGGIKISRKQLKSSLVQQQV</sequence>
<comment type="caution">
    <text evidence="7">The sequence shown here is derived from an EMBL/GenBank/DDBJ whole genome shotgun (WGS) entry which is preliminary data.</text>
</comment>
<dbReference type="RefSeq" id="WP_005823247.1">
    <property type="nucleotide sequence ID" value="NZ_ACQL01000069.1"/>
</dbReference>
<comment type="similarity">
    <text evidence="1">Belongs to the ATP-dependent AMP-binding enzyme family.</text>
</comment>
<dbReference type="InterPro" id="IPR010192">
    <property type="entry name" value="MenE"/>
</dbReference>
<dbReference type="eggNOG" id="COG0318">
    <property type="taxonomic scope" value="Bacteria"/>
</dbReference>
<dbReference type="EC" id="6.2.1.26" evidence="7"/>
<evidence type="ECO:0000256" key="1">
    <source>
        <dbReference type="ARBA" id="ARBA00006432"/>
    </source>
</evidence>
<dbReference type="Pfam" id="PF00501">
    <property type="entry name" value="AMP-binding"/>
    <property type="match status" value="1"/>
</dbReference>
<protein>
    <submittedName>
        <fullName evidence="7">O-succinylbenzoic acid--CoA ligase</fullName>
        <ecNumber evidence="7">6.2.1.26</ecNumber>
    </submittedName>
</protein>
<name>C5S0N7_9PAST</name>
<reference evidence="7 8" key="1">
    <citation type="journal article" date="2010" name="Vet. Microbiol.">
        <title>Production of haemolysins by strains of the Actinobacillus minor/porcitonsillarum complex.</title>
        <authorList>
            <person name="Arya G."/>
            <person name="Niven D.F."/>
        </authorList>
    </citation>
    <scope>NUCLEOTIDE SEQUENCE [LARGE SCALE GENOMIC DNA]</scope>
    <source>
        <strain evidence="7 8">NM305</strain>
    </source>
</reference>
<dbReference type="PANTHER" id="PTHR43201">
    <property type="entry name" value="ACYL-COA SYNTHETASE"/>
    <property type="match status" value="1"/>
</dbReference>
<dbReference type="InterPro" id="IPR042099">
    <property type="entry name" value="ANL_N_sf"/>
</dbReference>
<dbReference type="NCBIfam" id="NF006539">
    <property type="entry name" value="PRK09029.1"/>
    <property type="match status" value="1"/>
</dbReference>
<dbReference type="GO" id="GO:0005524">
    <property type="term" value="F:ATP binding"/>
    <property type="evidence" value="ECO:0007669"/>
    <property type="project" value="UniProtKB-KW"/>
</dbReference>
<evidence type="ECO:0000259" key="6">
    <source>
        <dbReference type="Pfam" id="PF00501"/>
    </source>
</evidence>
<evidence type="ECO:0000256" key="4">
    <source>
        <dbReference type="ARBA" id="ARBA00022741"/>
    </source>
</evidence>
<dbReference type="GO" id="GO:0009234">
    <property type="term" value="P:menaquinone biosynthetic process"/>
    <property type="evidence" value="ECO:0007669"/>
    <property type="project" value="UniProtKB-KW"/>
</dbReference>